<sequence length="480" mass="56084">MNKIEAIQNIKRVGKFVDCQAAGSQFQDNTIIYGRNTLGKSTLTAIFRSIQTGDKKIIEGKKSFGVTGDPDIKIRFTDGSNRTILDFNSNRWTEGNPNIQIFDTQFITENVFQGEEITFDNQKSLNQIIIGEKGIELNSDIQELQKELNELTENKRKLTNNFNKLLPSSDYGNITIEKFCAIPETDNLDYQIKAKKEELQRLKNKEVITTTIRKHLSFFNSLTGLDINKILTSRINFNPEEINHHISTHWKNKDASKDFLRQGLDLTKEEKESCVFCGQNLNAKELSLLETYEQFFKGEYQFLQRQVQQTKRKLDSANFENTINLLKADFEKYSLESKLTQEFFEQIILAFDSLKKDFESKFRDLYFTPTNDYSILFEQPLKTLIDEIERVLEKYFPTDGKTISQSQIISEINELELQKQRISKAFKDICQEFEQINSSFNNKRTKRENKRKELEDYSLEVFGLHKISINYYLKRMGQTL</sequence>
<dbReference type="InterPro" id="IPR026866">
    <property type="entry name" value="CR006_AAA"/>
</dbReference>
<evidence type="ECO:0000256" key="1">
    <source>
        <dbReference type="SAM" id="Coils"/>
    </source>
</evidence>
<accession>A0A2S7KXD4</accession>
<protein>
    <recommendedName>
        <fullName evidence="2">Protein CR006 P-loop domain-containing protein</fullName>
    </recommendedName>
</protein>
<feature type="coiled-coil region" evidence="1">
    <location>
        <begin position="412"/>
        <end position="460"/>
    </location>
</feature>
<dbReference type="Pfam" id="PF13166">
    <property type="entry name" value="AAA_13"/>
    <property type="match status" value="1"/>
</dbReference>
<keyword evidence="1" id="KW-0175">Coiled coil</keyword>
<reference evidence="3 4" key="1">
    <citation type="submission" date="2016-11" db="EMBL/GenBank/DDBJ databases">
        <title>Trade-off between light-utilization and light-protection in marine flavobacteria.</title>
        <authorList>
            <person name="Kumagai Y."/>
        </authorList>
    </citation>
    <scope>NUCLEOTIDE SEQUENCE [LARGE SCALE GENOMIC DNA]</scope>
    <source>
        <strain evidence="3 4">ATCC 700397</strain>
    </source>
</reference>
<dbReference type="Proteomes" id="UP000239522">
    <property type="component" value="Unassembled WGS sequence"/>
</dbReference>
<evidence type="ECO:0000259" key="2">
    <source>
        <dbReference type="Pfam" id="PF13166"/>
    </source>
</evidence>
<comment type="caution">
    <text evidence="3">The sequence shown here is derived from an EMBL/GenBank/DDBJ whole genome shotgun (WGS) entry which is preliminary data.</text>
</comment>
<name>A0A2S7KXD4_9FLAO</name>
<evidence type="ECO:0000313" key="3">
    <source>
        <dbReference type="EMBL" id="PQB07280.1"/>
    </source>
</evidence>
<organism evidence="3 4">
    <name type="scientific">Polaribacter filamentus</name>
    <dbReference type="NCBI Taxonomy" id="53483"/>
    <lineage>
        <taxon>Bacteria</taxon>
        <taxon>Pseudomonadati</taxon>
        <taxon>Bacteroidota</taxon>
        <taxon>Flavobacteriia</taxon>
        <taxon>Flavobacteriales</taxon>
        <taxon>Flavobacteriaceae</taxon>
    </lineage>
</organism>
<dbReference type="EMBL" id="MQUA01000013">
    <property type="protein sequence ID" value="PQB07280.1"/>
    <property type="molecule type" value="Genomic_DNA"/>
</dbReference>
<proteinExistence type="predicted"/>
<keyword evidence="4" id="KW-1185">Reference proteome</keyword>
<feature type="domain" description="Protein CR006 P-loop" evidence="2">
    <location>
        <begin position="21"/>
        <end position="205"/>
    </location>
</feature>
<dbReference type="OrthoDB" id="9795565at2"/>
<feature type="coiled-coil region" evidence="1">
    <location>
        <begin position="134"/>
        <end position="161"/>
    </location>
</feature>
<dbReference type="AlphaFoldDB" id="A0A2S7KXD4"/>
<dbReference type="RefSeq" id="WP_104809508.1">
    <property type="nucleotide sequence ID" value="NZ_MQUA01000013.1"/>
</dbReference>
<evidence type="ECO:0000313" key="4">
    <source>
        <dbReference type="Proteomes" id="UP000239522"/>
    </source>
</evidence>
<gene>
    <name evidence="3" type="ORF">BST83_09020</name>
</gene>